<dbReference type="Proteomes" id="UP000231322">
    <property type="component" value="Unassembled WGS sequence"/>
</dbReference>
<evidence type="ECO:0000313" key="3">
    <source>
        <dbReference type="Proteomes" id="UP000231322"/>
    </source>
</evidence>
<name>A0A2G7HIK0_9CLOT</name>
<sequence>MIIIYVYIWIMQIINKALCINIRFFMKKLPENIFNSNIANKKIHVINA</sequence>
<keyword evidence="1" id="KW-0812">Transmembrane</keyword>
<feature type="transmembrane region" description="Helical" evidence="1">
    <location>
        <begin position="6"/>
        <end position="26"/>
    </location>
</feature>
<dbReference type="AlphaFoldDB" id="A0A2G7HIK0"/>
<proteinExistence type="predicted"/>
<keyword evidence="1" id="KW-1133">Transmembrane helix</keyword>
<keyword evidence="3" id="KW-1185">Reference proteome</keyword>
<gene>
    <name evidence="2" type="ORF">CS538_07025</name>
</gene>
<organism evidence="2 3">
    <name type="scientific">Clostridium combesii</name>
    <dbReference type="NCBI Taxonomy" id="39481"/>
    <lineage>
        <taxon>Bacteria</taxon>
        <taxon>Bacillati</taxon>
        <taxon>Bacillota</taxon>
        <taxon>Clostridia</taxon>
        <taxon>Eubacteriales</taxon>
        <taxon>Clostridiaceae</taxon>
        <taxon>Clostridium</taxon>
    </lineage>
</organism>
<evidence type="ECO:0000313" key="2">
    <source>
        <dbReference type="EMBL" id="PIH04919.1"/>
    </source>
</evidence>
<protein>
    <submittedName>
        <fullName evidence="2">Uncharacterized protein</fullName>
    </submittedName>
</protein>
<reference evidence="2 3" key="1">
    <citation type="submission" date="2017-10" db="EMBL/GenBank/DDBJ databases">
        <title>Reclassification of Eubacterium combesii and discrepancies in the nomenclature of botulinum neurotoxin producing clostridia. Request for an Opinion.</title>
        <authorList>
            <person name="Dobritsa A.P."/>
            <person name="Kutumbaka K.K."/>
            <person name="Samadpour M."/>
        </authorList>
    </citation>
    <scope>NUCLEOTIDE SEQUENCE [LARGE SCALE GENOMIC DNA]</scope>
    <source>
        <strain evidence="2 3">DSM 20696</strain>
    </source>
</reference>
<comment type="caution">
    <text evidence="2">The sequence shown here is derived from an EMBL/GenBank/DDBJ whole genome shotgun (WGS) entry which is preliminary data.</text>
</comment>
<dbReference type="EMBL" id="PEIK01000004">
    <property type="protein sequence ID" value="PIH04919.1"/>
    <property type="molecule type" value="Genomic_DNA"/>
</dbReference>
<evidence type="ECO:0000256" key="1">
    <source>
        <dbReference type="SAM" id="Phobius"/>
    </source>
</evidence>
<keyword evidence="1" id="KW-0472">Membrane</keyword>
<accession>A0A2G7HIK0</accession>